<feature type="transmembrane region" description="Helical" evidence="1">
    <location>
        <begin position="123"/>
        <end position="142"/>
    </location>
</feature>
<protein>
    <submittedName>
        <fullName evidence="3">G-protein coupled receptors family 1 profile domain-containing protein</fullName>
    </submittedName>
</protein>
<evidence type="ECO:0000313" key="2">
    <source>
        <dbReference type="Proteomes" id="UP000887540"/>
    </source>
</evidence>
<sequence length="152" mass="17080">MSNVITSTAFSVLENTTVFVKNVVTNDVLNKDQNDAYFDIRTLCINLYGQITSSRDPTMICIVNSLAIYNSLKPQFKSINTKLTAELINIILMASFGNIGFVVAILIMILIYRDKTLRQGFNILCACHAFVDMLLLFQLGSLETYKAIFAYK</sequence>
<dbReference type="AlphaFoldDB" id="A0A914CEF5"/>
<evidence type="ECO:0000313" key="3">
    <source>
        <dbReference type="WBParaSite" id="ACRNAN_Path_952.g3658.t1"/>
    </source>
</evidence>
<name>A0A914CEF5_9BILA</name>
<reference evidence="3" key="1">
    <citation type="submission" date="2022-11" db="UniProtKB">
        <authorList>
            <consortium name="WormBaseParasite"/>
        </authorList>
    </citation>
    <scope>IDENTIFICATION</scope>
</reference>
<keyword evidence="1" id="KW-1133">Transmembrane helix</keyword>
<organism evidence="2 3">
    <name type="scientific">Acrobeloides nanus</name>
    <dbReference type="NCBI Taxonomy" id="290746"/>
    <lineage>
        <taxon>Eukaryota</taxon>
        <taxon>Metazoa</taxon>
        <taxon>Ecdysozoa</taxon>
        <taxon>Nematoda</taxon>
        <taxon>Chromadorea</taxon>
        <taxon>Rhabditida</taxon>
        <taxon>Tylenchina</taxon>
        <taxon>Cephalobomorpha</taxon>
        <taxon>Cephaloboidea</taxon>
        <taxon>Cephalobidae</taxon>
        <taxon>Acrobeloides</taxon>
    </lineage>
</organism>
<keyword evidence="1" id="KW-0472">Membrane</keyword>
<evidence type="ECO:0000256" key="1">
    <source>
        <dbReference type="SAM" id="Phobius"/>
    </source>
</evidence>
<proteinExistence type="predicted"/>
<dbReference type="Proteomes" id="UP000887540">
    <property type="component" value="Unplaced"/>
</dbReference>
<dbReference type="WBParaSite" id="ACRNAN_Path_952.g3658.t1">
    <property type="protein sequence ID" value="ACRNAN_Path_952.g3658.t1"/>
    <property type="gene ID" value="ACRNAN_Path_952.g3658"/>
</dbReference>
<accession>A0A914CEF5</accession>
<keyword evidence="2" id="KW-1185">Reference proteome</keyword>
<keyword evidence="1" id="KW-0812">Transmembrane</keyword>
<feature type="transmembrane region" description="Helical" evidence="1">
    <location>
        <begin position="87"/>
        <end position="111"/>
    </location>
</feature>